<dbReference type="PANTHER" id="PTHR30055:SF146">
    <property type="entry name" value="HTH-TYPE TRANSCRIPTIONAL DUAL REGULATOR CECR"/>
    <property type="match status" value="1"/>
</dbReference>
<keyword evidence="1 2" id="KW-0238">DNA-binding</keyword>
<dbReference type="InterPro" id="IPR001647">
    <property type="entry name" value="HTH_TetR"/>
</dbReference>
<dbReference type="Proteomes" id="UP001595765">
    <property type="component" value="Unassembled WGS sequence"/>
</dbReference>
<protein>
    <submittedName>
        <fullName evidence="4">TetR/AcrR family transcriptional regulator</fullName>
    </submittedName>
</protein>
<dbReference type="Gene3D" id="1.10.10.60">
    <property type="entry name" value="Homeodomain-like"/>
    <property type="match status" value="1"/>
</dbReference>
<dbReference type="InterPro" id="IPR050109">
    <property type="entry name" value="HTH-type_TetR-like_transc_reg"/>
</dbReference>
<evidence type="ECO:0000313" key="5">
    <source>
        <dbReference type="Proteomes" id="UP001595765"/>
    </source>
</evidence>
<dbReference type="EMBL" id="JBHSBB010000001">
    <property type="protein sequence ID" value="MFC4030071.1"/>
    <property type="molecule type" value="Genomic_DNA"/>
</dbReference>
<reference evidence="5" key="1">
    <citation type="journal article" date="2019" name="Int. J. Syst. Evol. Microbiol.">
        <title>The Global Catalogue of Microorganisms (GCM) 10K type strain sequencing project: providing services to taxonomists for standard genome sequencing and annotation.</title>
        <authorList>
            <consortium name="The Broad Institute Genomics Platform"/>
            <consortium name="The Broad Institute Genome Sequencing Center for Infectious Disease"/>
            <person name="Wu L."/>
            <person name="Ma J."/>
        </authorList>
    </citation>
    <scope>NUCLEOTIDE SEQUENCE [LARGE SCALE GENOMIC DNA]</scope>
    <source>
        <strain evidence="5">CGMCC 4.7237</strain>
    </source>
</reference>
<comment type="caution">
    <text evidence="4">The sequence shown here is derived from an EMBL/GenBank/DDBJ whole genome shotgun (WGS) entry which is preliminary data.</text>
</comment>
<dbReference type="InterPro" id="IPR009057">
    <property type="entry name" value="Homeodomain-like_sf"/>
</dbReference>
<dbReference type="Gene3D" id="1.10.357.10">
    <property type="entry name" value="Tetracycline Repressor, domain 2"/>
    <property type="match status" value="1"/>
</dbReference>
<evidence type="ECO:0000313" key="4">
    <source>
        <dbReference type="EMBL" id="MFC4030071.1"/>
    </source>
</evidence>
<keyword evidence="5" id="KW-1185">Reference proteome</keyword>
<dbReference type="RefSeq" id="WP_386424945.1">
    <property type="nucleotide sequence ID" value="NZ_JBHSBB010000001.1"/>
</dbReference>
<feature type="domain" description="HTH tetR-type" evidence="3">
    <location>
        <begin position="6"/>
        <end position="66"/>
    </location>
</feature>
<evidence type="ECO:0000259" key="3">
    <source>
        <dbReference type="PROSITE" id="PS50977"/>
    </source>
</evidence>
<feature type="DNA-binding region" description="H-T-H motif" evidence="2">
    <location>
        <begin position="29"/>
        <end position="48"/>
    </location>
</feature>
<dbReference type="Pfam" id="PF00440">
    <property type="entry name" value="TetR_N"/>
    <property type="match status" value="1"/>
</dbReference>
<accession>A0ABV8HGT7</accession>
<dbReference type="PROSITE" id="PS50977">
    <property type="entry name" value="HTH_TETR_2"/>
    <property type="match status" value="1"/>
</dbReference>
<proteinExistence type="predicted"/>
<gene>
    <name evidence="4" type="ORF">ACFO3J_01140</name>
</gene>
<sequence length="181" mass="20269">MRKTADQRRADVVRAALKEFSRFGLYGTSTDSIARAVGVSQPYLFRLYPTKRDIFIATGHHCFQRTYEAFRDAAQGLSGYEALEAMKAAYAQFAEDRELLMMQMQLYVAASSDEEIRREVLQWWQELWALLARLTEAQESVIAEFMSCGMLTNVLVALDAGHAAPSSEPLVAVQGHHTSAA</sequence>
<dbReference type="SUPFAM" id="SSF46689">
    <property type="entry name" value="Homeodomain-like"/>
    <property type="match status" value="1"/>
</dbReference>
<organism evidence="4 5">
    <name type="scientific">Streptomyces polygonati</name>
    <dbReference type="NCBI Taxonomy" id="1617087"/>
    <lineage>
        <taxon>Bacteria</taxon>
        <taxon>Bacillati</taxon>
        <taxon>Actinomycetota</taxon>
        <taxon>Actinomycetes</taxon>
        <taxon>Kitasatosporales</taxon>
        <taxon>Streptomycetaceae</taxon>
        <taxon>Streptomyces</taxon>
    </lineage>
</organism>
<name>A0ABV8HGT7_9ACTN</name>
<evidence type="ECO:0000256" key="2">
    <source>
        <dbReference type="PROSITE-ProRule" id="PRU00335"/>
    </source>
</evidence>
<evidence type="ECO:0000256" key="1">
    <source>
        <dbReference type="ARBA" id="ARBA00023125"/>
    </source>
</evidence>
<dbReference type="PANTHER" id="PTHR30055">
    <property type="entry name" value="HTH-TYPE TRANSCRIPTIONAL REGULATOR RUTR"/>
    <property type="match status" value="1"/>
</dbReference>